<dbReference type="PANTHER" id="PTHR34706:SF1">
    <property type="entry name" value="VWFA DOMAIN-CONTAINING PROTEIN"/>
    <property type="match status" value="1"/>
</dbReference>
<proteinExistence type="predicted"/>
<protein>
    <submittedName>
        <fullName evidence="4">von Willebrand factor, type A</fullName>
    </submittedName>
</protein>
<accession>A0A1W5CTG1</accession>
<evidence type="ECO:0000313" key="4">
    <source>
        <dbReference type="EMBL" id="SLM34101.1"/>
    </source>
</evidence>
<evidence type="ECO:0000313" key="5">
    <source>
        <dbReference type="Proteomes" id="UP000192927"/>
    </source>
</evidence>
<organism evidence="4 5">
    <name type="scientific">Lasallia pustulata</name>
    <dbReference type="NCBI Taxonomy" id="136370"/>
    <lineage>
        <taxon>Eukaryota</taxon>
        <taxon>Fungi</taxon>
        <taxon>Dikarya</taxon>
        <taxon>Ascomycota</taxon>
        <taxon>Pezizomycotina</taxon>
        <taxon>Lecanoromycetes</taxon>
        <taxon>OSLEUM clade</taxon>
        <taxon>Umbilicariomycetidae</taxon>
        <taxon>Umbilicariales</taxon>
        <taxon>Umbilicariaceae</taxon>
        <taxon>Lasallia</taxon>
    </lineage>
</organism>
<dbReference type="Gene3D" id="1.10.510.10">
    <property type="entry name" value="Transferase(Phosphotransferase) domain 1"/>
    <property type="match status" value="1"/>
</dbReference>
<dbReference type="InterPro" id="IPR002035">
    <property type="entry name" value="VWF_A"/>
</dbReference>
<feature type="compositionally biased region" description="Polar residues" evidence="1">
    <location>
        <begin position="1145"/>
        <end position="1176"/>
    </location>
</feature>
<feature type="region of interest" description="Disordered" evidence="1">
    <location>
        <begin position="1098"/>
        <end position="1189"/>
    </location>
</feature>
<dbReference type="PROSITE" id="PS50011">
    <property type="entry name" value="PROTEIN_KINASE_DOM"/>
    <property type="match status" value="1"/>
</dbReference>
<evidence type="ECO:0000259" key="3">
    <source>
        <dbReference type="PROSITE" id="PS50234"/>
    </source>
</evidence>
<dbReference type="InterPro" id="IPR011009">
    <property type="entry name" value="Kinase-like_dom_sf"/>
</dbReference>
<name>A0A1W5CTG1_9LECA</name>
<dbReference type="SUPFAM" id="SSF56112">
    <property type="entry name" value="Protein kinase-like (PK-like)"/>
    <property type="match status" value="1"/>
</dbReference>
<dbReference type="InterPro" id="IPR058257">
    <property type="entry name" value="CorA-like_dom"/>
</dbReference>
<dbReference type="Gene3D" id="1.20.58.340">
    <property type="entry name" value="Magnesium transport protein CorA, transmembrane region"/>
    <property type="match status" value="1"/>
</dbReference>
<feature type="region of interest" description="Disordered" evidence="1">
    <location>
        <begin position="1436"/>
        <end position="1538"/>
    </location>
</feature>
<dbReference type="Pfam" id="PF00069">
    <property type="entry name" value="Pkinase"/>
    <property type="match status" value="1"/>
</dbReference>
<dbReference type="SUPFAM" id="SSF53300">
    <property type="entry name" value="vWA-like"/>
    <property type="match status" value="1"/>
</dbReference>
<feature type="domain" description="Protein kinase" evidence="2">
    <location>
        <begin position="719"/>
        <end position="1011"/>
    </location>
</feature>
<dbReference type="GO" id="GO:0005524">
    <property type="term" value="F:ATP binding"/>
    <property type="evidence" value="ECO:0007669"/>
    <property type="project" value="InterPro"/>
</dbReference>
<feature type="domain" description="VWFA" evidence="3">
    <location>
        <begin position="1229"/>
        <end position="1434"/>
    </location>
</feature>
<dbReference type="PROSITE" id="PS50234">
    <property type="entry name" value="VWFA"/>
    <property type="match status" value="1"/>
</dbReference>
<evidence type="ECO:0000259" key="2">
    <source>
        <dbReference type="PROSITE" id="PS50011"/>
    </source>
</evidence>
<feature type="compositionally biased region" description="Polar residues" evidence="1">
    <location>
        <begin position="1118"/>
        <end position="1135"/>
    </location>
</feature>
<dbReference type="Proteomes" id="UP000192927">
    <property type="component" value="Unassembled WGS sequence"/>
</dbReference>
<dbReference type="Pfam" id="PF26616">
    <property type="entry name" value="CorA-like"/>
    <property type="match status" value="1"/>
</dbReference>
<sequence length="1538" mass="174531">MGTQQLLDAFQRSYGSFESYPRNLLHQTCHIGTLQAYITRLDNAAAKLFTKTTPDVVFRDFDPTRQGNALPAFEAKALLISKGFSDGKVIDDSELKDWLGNLGVVNPGPSTGIGSVARTEDPKCRFIFIWAKHSRTYLNLTRKMLVRILSFHQVMPNYLDFIFLFGSQSEPRDLRYSGFRAQMLLVDPSQRLAVPSSGRSGRQFQISYNLKCVTCKTSASFRAIQSQEWSIRQAAFHHQFDIVNGTTLWIVTRGGLDIKDSIEDLTGPNGRPEHRAFGTVEECFKSSLAVHLLYSQWSTADWRGYLQWLEDFTYQETKMAILGPRGPNQASKEYELQDLQKVQDYEDKTNEAIMILETNAHVLNSLRKFYESLVKRKEFPPGRHCREDVSAFSTQVNEMIYDSRMHIVRAKLLVQIVADRKTLILQHLQSQTTQKMEDLTMSMYNIGFQAQKEAVAMRVITVVTLFYLPATFVSTFFSTDIVKYQNNSDLTASFSVTAMFRWLQVTIPLTVLTGAAKSLDLIMAASAALGYDAAIHDFKAKLQQCTMRAVCGRSYVLSTKLKEWLRSSFQYSAGQYFTQAARLLRTSFPPNEGFQPNLSKKICSEDQGALLVFSILLELGRGELIECFHRINIVDRHLPMDLLSLKMKLRDQGLCDSDNIAIMFDELQWRFFAIKFDLEMGQNYHRQQIIPICTKQVINEKGRTAKLWEIHVQEEFVDAELRQVVSSGRFNSDKDNLGYRYQFALKTFLEGHKKLYLNERHAFRGLREHEGMIRYLGEYEQKETQQPEGSSEPVIKQTFNILLEYGQLDLDENFLERLPPVFQPEIGTFWKALFEVAYALEGVHNLNANINEFDQNFHGCHLDIKPDNILLVQDRFKLADPGFAKFVREAHPNAEEMVMEQMGGTKTFGAPKETEQALTLSQAKAIDIWSLGCVFSVAATWVVMGPPGIRQFHQLRQNAIKKVTGEDGDYFHNGRQVLDAVKDWHNVVRNVLRKSDTVTGQVLDLVDKKMLLGSVKARAKAEDICVALRQIATRTDAQPRIQMTEGIMKTLLEIEERAASVPNPGQALVIPQHSKPHKSTVFDLTEMKTAHRSEYLKSALSAESADRQVSKSRDPDTSNEPSQQAERPLSSESRPQPTPLHHARTGSQRQDTSHSQSSGIQQSMTGTSITPLSSPASRPLIRKTFKTRPPQNMFQARQEIKLRGEHKYTSYFRKPKKDELLSSHFKDRDIKFLVDNAGSMAPYWHEATYLLETLVMKAIGQDEDGMDLLFTAAGNFNLKNEKHAQAFVDAMKNEQAVPKDDTRTDIRKPLGDIFHKYLVEVKKAQNSSQDEEVKNLTVIILTDGIWAGMKSKNEVNQQIVKFVMDLTATIGDHLHRPVSIEFIQFGDDEDATHELRDLDDNLKFEGIPDIIDTERCLVIGDVNKMLLGSFVELYDEEDDEDPAGPGSPGGGPGQPSESPYIYSPARQNTFSSTPPPRILPEQTMRANPPIIAPYTPPSRTGTQQTTETQRTDTSHVPALNIQRPRSGFFFHRSNKTRN</sequence>
<dbReference type="GO" id="GO:0004672">
    <property type="term" value="F:protein kinase activity"/>
    <property type="evidence" value="ECO:0007669"/>
    <property type="project" value="InterPro"/>
</dbReference>
<dbReference type="EMBL" id="FWEW01000217">
    <property type="protein sequence ID" value="SLM34101.1"/>
    <property type="molecule type" value="Genomic_DNA"/>
</dbReference>
<feature type="compositionally biased region" description="Basic and acidic residues" evidence="1">
    <location>
        <begin position="1104"/>
        <end position="1116"/>
    </location>
</feature>
<keyword evidence="5" id="KW-1185">Reference proteome</keyword>
<reference evidence="5" key="1">
    <citation type="submission" date="2017-03" db="EMBL/GenBank/DDBJ databases">
        <authorList>
            <person name="Sharma R."/>
            <person name="Thines M."/>
        </authorList>
    </citation>
    <scope>NUCLEOTIDE SEQUENCE [LARGE SCALE GENOMIC DNA]</scope>
</reference>
<dbReference type="InterPro" id="IPR036465">
    <property type="entry name" value="vWFA_dom_sf"/>
</dbReference>
<dbReference type="PANTHER" id="PTHR34706">
    <property type="entry name" value="SLR1338 PROTEIN"/>
    <property type="match status" value="1"/>
</dbReference>
<evidence type="ECO:0000256" key="1">
    <source>
        <dbReference type="SAM" id="MobiDB-lite"/>
    </source>
</evidence>
<dbReference type="SMART" id="SM00220">
    <property type="entry name" value="S_TKc"/>
    <property type="match status" value="1"/>
</dbReference>
<dbReference type="InterPro" id="IPR000719">
    <property type="entry name" value="Prot_kinase_dom"/>
</dbReference>